<dbReference type="InterPro" id="IPR000600">
    <property type="entry name" value="ROK"/>
</dbReference>
<dbReference type="GO" id="GO:0004396">
    <property type="term" value="F:hexokinase activity"/>
    <property type="evidence" value="ECO:0007669"/>
    <property type="project" value="TreeGrafter"/>
</dbReference>
<dbReference type="EMBL" id="CP014327">
    <property type="protein sequence ID" value="AML53289.1"/>
    <property type="molecule type" value="Genomic_DNA"/>
</dbReference>
<dbReference type="InterPro" id="IPR049874">
    <property type="entry name" value="ROK_cs"/>
</dbReference>
<dbReference type="Proteomes" id="UP000070371">
    <property type="component" value="Chromosome"/>
</dbReference>
<organism evidence="1 2">
    <name type="scientific">Falsihalocynthiibacter arcticus</name>
    <dbReference type="NCBI Taxonomy" id="1579316"/>
    <lineage>
        <taxon>Bacteria</taxon>
        <taxon>Pseudomonadati</taxon>
        <taxon>Pseudomonadota</taxon>
        <taxon>Alphaproteobacteria</taxon>
        <taxon>Rhodobacterales</taxon>
        <taxon>Roseobacteraceae</taxon>
        <taxon>Falsihalocynthiibacter</taxon>
    </lineage>
</organism>
<evidence type="ECO:0000313" key="2">
    <source>
        <dbReference type="Proteomes" id="UP000070371"/>
    </source>
</evidence>
<dbReference type="InterPro" id="IPR043129">
    <property type="entry name" value="ATPase_NBD"/>
</dbReference>
<reference evidence="1 2" key="1">
    <citation type="submission" date="2016-02" db="EMBL/GenBank/DDBJ databases">
        <title>Complete genome sequence of Halocynthiibacter arcticus PAMC 20958t from arctic marine sediment.</title>
        <authorList>
            <person name="Lee Y.M."/>
            <person name="Baek K."/>
            <person name="Lee H.K."/>
            <person name="Shin S.C."/>
        </authorList>
    </citation>
    <scope>NUCLEOTIDE SEQUENCE [LARGE SCALE GENOMIC DNA]</scope>
    <source>
        <strain evidence="1">PAMC 20958</strain>
    </source>
</reference>
<dbReference type="Pfam" id="PF00480">
    <property type="entry name" value="ROK"/>
    <property type="match status" value="1"/>
</dbReference>
<evidence type="ECO:0008006" key="3">
    <source>
        <dbReference type="Google" id="ProtNLM"/>
    </source>
</evidence>
<accession>A0A126V6G2</accession>
<protein>
    <recommendedName>
        <fullName evidence="3">N-acetylglucosamine kinase</fullName>
    </recommendedName>
</protein>
<dbReference type="PANTHER" id="PTHR18964">
    <property type="entry name" value="ROK (REPRESSOR, ORF, KINASE) FAMILY"/>
    <property type="match status" value="1"/>
</dbReference>
<dbReference type="OrthoDB" id="9810372at2"/>
<dbReference type="SUPFAM" id="SSF53067">
    <property type="entry name" value="Actin-like ATPase domain"/>
    <property type="match status" value="1"/>
</dbReference>
<dbReference type="AlphaFoldDB" id="A0A126V6G2"/>
<name>A0A126V6G2_9RHOB</name>
<evidence type="ECO:0000313" key="1">
    <source>
        <dbReference type="EMBL" id="AML53289.1"/>
    </source>
</evidence>
<gene>
    <name evidence="1" type="ORF">RC74_20345</name>
</gene>
<sequence length="316" mass="32565">MRAAGIDLGGTKIELQVFGDDWEVVARKRVPTPQTYDALIAALAGLVTWTDTQAGYQVPLGIGAAGLINPATELALTANLCATGRPLHRDVERAAGREVVFINDCRALALSEAIFGAGKGHHTVMSLILGTGVGGGVAIGGDIHAGPTMTGGEFGHMSAPAHLVEQYGLPIVQCGCGRRGCSETYIAGPGMSRIAETIMGARVSPPDIIAQRATDPLAQRVWEIWCAFTADLLCNLTLAVDPDVIVIGGGLSKIDGVIEALTAATQNAQFGDFAIPAIVLAQGGDASGARGAAYAGFQHQQAQAFDLGTSEHAKGE</sequence>
<dbReference type="PROSITE" id="PS01125">
    <property type="entry name" value="ROK"/>
    <property type="match status" value="1"/>
</dbReference>
<keyword evidence="2" id="KW-1185">Reference proteome</keyword>
<dbReference type="PANTHER" id="PTHR18964:SF174">
    <property type="entry name" value="D-ALLOSE KINASE-RELATED"/>
    <property type="match status" value="1"/>
</dbReference>
<dbReference type="Gene3D" id="3.30.420.40">
    <property type="match status" value="2"/>
</dbReference>
<dbReference type="KEGG" id="hat:RC74_20345"/>
<dbReference type="STRING" id="1579316.RC74_20345"/>
<proteinExistence type="predicted"/>
<dbReference type="RefSeq" id="WP_052274949.1">
    <property type="nucleotide sequence ID" value="NZ_CP014327.1"/>
</dbReference>